<comment type="caution">
    <text evidence="2">The sequence shown here is derived from an EMBL/GenBank/DDBJ whole genome shotgun (WGS) entry which is preliminary data.</text>
</comment>
<dbReference type="RefSeq" id="WP_211531600.1">
    <property type="nucleotide sequence ID" value="NZ_JWHL01000021.1"/>
</dbReference>
<reference evidence="2" key="1">
    <citation type="submission" date="2014-12" db="EMBL/GenBank/DDBJ databases">
        <authorList>
            <person name="Huang H.-H."/>
            <person name="Chen S.-C."/>
            <person name="Lai M.-C."/>
        </authorList>
    </citation>
    <scope>NUCLEOTIDE SEQUENCE</scope>
    <source>
        <strain evidence="2">K1F9705b</strain>
    </source>
</reference>
<name>A0A8J7W994_9EURY</name>
<feature type="transmembrane region" description="Helical" evidence="1">
    <location>
        <begin position="15"/>
        <end position="35"/>
    </location>
</feature>
<evidence type="ECO:0000313" key="2">
    <source>
        <dbReference type="EMBL" id="MBR1369848.1"/>
    </source>
</evidence>
<proteinExistence type="predicted"/>
<protein>
    <submittedName>
        <fullName evidence="2">Uncharacterized protein</fullName>
    </submittedName>
</protein>
<accession>A0A8J7W994</accession>
<evidence type="ECO:0000313" key="3">
    <source>
        <dbReference type="Proteomes" id="UP000730161"/>
    </source>
</evidence>
<gene>
    <name evidence="2" type="ORF">RJ53_10315</name>
</gene>
<keyword evidence="1" id="KW-0812">Transmembrane</keyword>
<dbReference type="Pfam" id="PF23959">
    <property type="entry name" value="DUF7288"/>
    <property type="match status" value="1"/>
</dbReference>
<keyword evidence="1" id="KW-0472">Membrane</keyword>
<dbReference type="InterPro" id="IPR055712">
    <property type="entry name" value="DUF7288"/>
</dbReference>
<dbReference type="Proteomes" id="UP000730161">
    <property type="component" value="Unassembled WGS sequence"/>
</dbReference>
<dbReference type="OrthoDB" id="324613at2157"/>
<evidence type="ECO:0000256" key="1">
    <source>
        <dbReference type="SAM" id="Phobius"/>
    </source>
</evidence>
<organism evidence="2 3">
    <name type="scientific">Methanocalculus chunghsingensis</name>
    <dbReference type="NCBI Taxonomy" id="156457"/>
    <lineage>
        <taxon>Archaea</taxon>
        <taxon>Methanobacteriati</taxon>
        <taxon>Methanobacteriota</taxon>
        <taxon>Stenosarchaea group</taxon>
        <taxon>Methanomicrobia</taxon>
        <taxon>Methanomicrobiales</taxon>
        <taxon>Methanocalculaceae</taxon>
        <taxon>Methanocalculus</taxon>
    </lineage>
</organism>
<keyword evidence="3" id="KW-1185">Reference proteome</keyword>
<dbReference type="AlphaFoldDB" id="A0A8J7W994"/>
<sequence>MVVRDGATLYTIEGVAAALLMIVTATIVFQAISIYTPGDTHIDDMLLEQLGADALAVMDLPQGQGELTLLEEVVQDWSPDAFDAAFSPLLRERSFAAEDPIQYSAEISYRAGDEVASVTFSDPPGYVATGRDPAVRVTRWVQIHPGHSVPIPHTGRSQVVLLEVILWRG</sequence>
<dbReference type="EMBL" id="JWHL01000021">
    <property type="protein sequence ID" value="MBR1369848.1"/>
    <property type="molecule type" value="Genomic_DNA"/>
</dbReference>
<keyword evidence="1" id="KW-1133">Transmembrane helix</keyword>